<dbReference type="EMBL" id="CXST01000001">
    <property type="protein sequence ID" value="CTQ42332.1"/>
    <property type="molecule type" value="Genomic_DNA"/>
</dbReference>
<dbReference type="STRING" id="187304.B0E33_26360"/>
<reference evidence="5" key="1">
    <citation type="submission" date="2015-07" db="EMBL/GenBank/DDBJ databases">
        <authorList>
            <person name="Rodrigo-Torres Lidia"/>
            <person name="Arahal R.David."/>
        </authorList>
    </citation>
    <scope>NUCLEOTIDE SEQUENCE [LARGE SCALE GENOMIC DNA]</scope>
    <source>
        <strain evidence="5">CECT 4801</strain>
    </source>
</reference>
<dbReference type="InterPro" id="IPR016181">
    <property type="entry name" value="Acyl_CoA_acyltransferase"/>
</dbReference>
<accession>A0A0M6XYF2</accession>
<feature type="domain" description="N-acetyltransferase" evidence="3">
    <location>
        <begin position="7"/>
        <end position="163"/>
    </location>
</feature>
<dbReference type="PANTHER" id="PTHR31438:SF1">
    <property type="entry name" value="LYSINE N-ACYLTRANSFERASE C17G9.06C-RELATED"/>
    <property type="match status" value="1"/>
</dbReference>
<keyword evidence="5" id="KW-1185">Reference proteome</keyword>
<dbReference type="RefSeq" id="WP_055654346.1">
    <property type="nucleotide sequence ID" value="NZ_CXST01000001.1"/>
</dbReference>
<dbReference type="EC" id="2.3.1.82" evidence="4"/>
<name>A0A0M6XYF2_9HYPH</name>
<dbReference type="InterPro" id="IPR000182">
    <property type="entry name" value="GNAT_dom"/>
</dbReference>
<evidence type="ECO:0000313" key="5">
    <source>
        <dbReference type="Proteomes" id="UP000048926"/>
    </source>
</evidence>
<evidence type="ECO:0000259" key="3">
    <source>
        <dbReference type="PROSITE" id="PS51186"/>
    </source>
</evidence>
<keyword evidence="4" id="KW-0012">Acyltransferase</keyword>
<dbReference type="SMART" id="SM01006">
    <property type="entry name" value="AlcB"/>
    <property type="match status" value="1"/>
</dbReference>
<evidence type="ECO:0000256" key="2">
    <source>
        <dbReference type="ARBA" id="ARBA00023251"/>
    </source>
</evidence>
<dbReference type="GO" id="GO:0047663">
    <property type="term" value="F:aminoglycoside 6'-N-acetyltransferase activity"/>
    <property type="evidence" value="ECO:0007669"/>
    <property type="project" value="UniProtKB-EC"/>
</dbReference>
<keyword evidence="2" id="KW-0046">Antibiotic resistance</keyword>
<evidence type="ECO:0000313" key="4">
    <source>
        <dbReference type="EMBL" id="CTQ42332.1"/>
    </source>
</evidence>
<dbReference type="Gene3D" id="3.40.630.30">
    <property type="match status" value="1"/>
</dbReference>
<dbReference type="InterPro" id="IPR019432">
    <property type="entry name" value="Acyltransferase_MbtK/IucB-like"/>
</dbReference>
<protein>
    <submittedName>
        <fullName evidence="4">Aminoglycoside N(6')-acetyltransferase type 1</fullName>
        <ecNumber evidence="4">2.3.1.82</ecNumber>
    </submittedName>
</protein>
<organism evidence="4 5">
    <name type="scientific">Roseibium aggregatum</name>
    <dbReference type="NCBI Taxonomy" id="187304"/>
    <lineage>
        <taxon>Bacteria</taxon>
        <taxon>Pseudomonadati</taxon>
        <taxon>Pseudomonadota</taxon>
        <taxon>Alphaproteobacteria</taxon>
        <taxon>Hyphomicrobiales</taxon>
        <taxon>Stappiaceae</taxon>
        <taxon>Roseibium</taxon>
    </lineage>
</organism>
<gene>
    <name evidence="4" type="primary">aacA4_1</name>
    <name evidence="4" type="ORF">LAL4801_00759</name>
</gene>
<proteinExistence type="predicted"/>
<dbReference type="AlphaFoldDB" id="A0A0M6XYF2"/>
<comment type="pathway">
    <text evidence="1">Siderophore biosynthesis.</text>
</comment>
<evidence type="ECO:0000256" key="1">
    <source>
        <dbReference type="ARBA" id="ARBA00004924"/>
    </source>
</evidence>
<dbReference type="GO" id="GO:0019290">
    <property type="term" value="P:siderophore biosynthetic process"/>
    <property type="evidence" value="ECO:0007669"/>
    <property type="project" value="InterPro"/>
</dbReference>
<dbReference type="OrthoDB" id="9814648at2"/>
<sequence length="164" mass="18559">MSASERYTFREVTPADLPLLAEWQLRPHVRKWWDTAEPFTAQKLKDTRVKRWIVETTQRPFAYLQDYSVHGWEDHHFFSLPKGSRGIDQYIGEADMTGKGHGPAFIAQHLKALFEAGVPVVATDPHPDNTRAISAYKKAGFEVFGSSQATQWGLILPMKVSSSS</sequence>
<dbReference type="Proteomes" id="UP000048926">
    <property type="component" value="Unassembled WGS sequence"/>
</dbReference>
<dbReference type="Pfam" id="PF13523">
    <property type="entry name" value="Acetyltransf_8"/>
    <property type="match status" value="1"/>
</dbReference>
<dbReference type="SUPFAM" id="SSF55729">
    <property type="entry name" value="Acyl-CoA N-acyltransferases (Nat)"/>
    <property type="match status" value="1"/>
</dbReference>
<dbReference type="GO" id="GO:0046677">
    <property type="term" value="P:response to antibiotic"/>
    <property type="evidence" value="ECO:0007669"/>
    <property type="project" value="UniProtKB-KW"/>
</dbReference>
<dbReference type="PROSITE" id="PS51186">
    <property type="entry name" value="GNAT"/>
    <property type="match status" value="1"/>
</dbReference>
<dbReference type="PANTHER" id="PTHR31438">
    <property type="entry name" value="LYSINE N-ACYLTRANSFERASE C17G9.06C-RELATED"/>
    <property type="match status" value="1"/>
</dbReference>
<keyword evidence="4" id="KW-0808">Transferase</keyword>